<feature type="transmembrane region" description="Helical" evidence="1">
    <location>
        <begin position="65"/>
        <end position="84"/>
    </location>
</feature>
<evidence type="ECO:0000313" key="4">
    <source>
        <dbReference type="EMBL" id="XCM80976.1"/>
    </source>
</evidence>
<dbReference type="Pfam" id="PF18184">
    <property type="entry name" value="SLATT_3"/>
    <property type="match status" value="1"/>
</dbReference>
<sequence>MAAGAGGVGRSIGWVREQDLLPRLFWAADSASLQGQYRAVTLSRWELLLLVIAAVTGSADGAAWAWGAAVAYLGALFMAAMVAWQNPQRLWYDGRAVAESVKTLVWKYAVRADSYQPPPRKLPDAERLYGMQLDGLLGEFDTAQVIPGMAEMSAELSGWRAPARHPQITERMEQLRAEPLSVRREVYVRERVRTQRDWYQTKALYCRNASRRAGRLAIVLPLAGLLLAVLRALGVFSFDALGAVSAVAASVTAWAQLRQYRPQAAAYTLAAAELAKVEVQLARLDLSSEDAEEIWARLARDSEDAISREHTTWQARREVRSLDIPN</sequence>
<keyword evidence="1" id="KW-1133">Transmembrane helix</keyword>
<dbReference type="InterPro" id="IPR041116">
    <property type="entry name" value="SLATT_3"/>
</dbReference>
<organism evidence="4">
    <name type="scientific">Kitasatospora camelliae</name>
    <dbReference type="NCBI Taxonomy" id="3156397"/>
    <lineage>
        <taxon>Bacteria</taxon>
        <taxon>Bacillati</taxon>
        <taxon>Actinomycetota</taxon>
        <taxon>Actinomycetes</taxon>
        <taxon>Kitasatosporales</taxon>
        <taxon>Streptomycetaceae</taxon>
        <taxon>Kitasatospora</taxon>
    </lineage>
</organism>
<evidence type="ECO:0000256" key="1">
    <source>
        <dbReference type="SAM" id="Phobius"/>
    </source>
</evidence>
<evidence type="ECO:0000259" key="3">
    <source>
        <dbReference type="Pfam" id="PF18184"/>
    </source>
</evidence>
<feature type="domain" description="SMODS and SLOG-associating 2TM effector" evidence="2">
    <location>
        <begin position="187"/>
        <end position="313"/>
    </location>
</feature>
<dbReference type="AlphaFoldDB" id="A0AAU8K0G7"/>
<dbReference type="Pfam" id="PF18181">
    <property type="entry name" value="SLATT_1"/>
    <property type="match status" value="1"/>
</dbReference>
<accession>A0AAU8K0G7</accession>
<feature type="transmembrane region" description="Helical" evidence="1">
    <location>
        <begin position="216"/>
        <end position="234"/>
    </location>
</feature>
<dbReference type="RefSeq" id="WP_354641912.1">
    <property type="nucleotide sequence ID" value="NZ_CP159872.1"/>
</dbReference>
<dbReference type="NCBIfam" id="NF033610">
    <property type="entry name" value="SLATT_3"/>
    <property type="match status" value="1"/>
</dbReference>
<reference evidence="4" key="1">
    <citation type="submission" date="2024-06" db="EMBL/GenBank/DDBJ databases">
        <title>The genome sequences of Kitasatospora sp. strain HUAS MG31.</title>
        <authorList>
            <person name="Mo P."/>
        </authorList>
    </citation>
    <scope>NUCLEOTIDE SEQUENCE</scope>
    <source>
        <strain evidence="4">HUAS MG31</strain>
    </source>
</reference>
<keyword evidence="1" id="KW-0472">Membrane</keyword>
<dbReference type="KEGG" id="kcm:ABWK59_19695"/>
<name>A0AAU8K0G7_9ACTN</name>
<evidence type="ECO:0000259" key="2">
    <source>
        <dbReference type="Pfam" id="PF18181"/>
    </source>
</evidence>
<feature type="domain" description="SMODS and SLOG-associating 2TM effector" evidence="3">
    <location>
        <begin position="22"/>
        <end position="184"/>
    </location>
</feature>
<feature type="transmembrane region" description="Helical" evidence="1">
    <location>
        <begin position="240"/>
        <end position="257"/>
    </location>
</feature>
<keyword evidence="1" id="KW-0812">Transmembrane</keyword>
<dbReference type="NCBIfam" id="NF033634">
    <property type="entry name" value="SLATT_1"/>
    <property type="match status" value="1"/>
</dbReference>
<protein>
    <submittedName>
        <fullName evidence="4">DUF4231 domain-containing protein</fullName>
    </submittedName>
</protein>
<dbReference type="InterPro" id="IPR040884">
    <property type="entry name" value="SLATT_1"/>
</dbReference>
<dbReference type="EMBL" id="CP159872">
    <property type="protein sequence ID" value="XCM80976.1"/>
    <property type="molecule type" value="Genomic_DNA"/>
</dbReference>
<gene>
    <name evidence="4" type="ORF">ABWK59_19695</name>
</gene>
<proteinExistence type="predicted"/>